<dbReference type="InterPro" id="IPR002139">
    <property type="entry name" value="Ribo/fructo_kinase"/>
</dbReference>
<sequence length="294" mass="31489">MRWRRIVVLGDINLDIIAFHQKFPEEGYEDMAEKAYIRHGGSAANVAHTLSLLGTSAVMIGCVGEDPLGEMLVKGLVDAGVDTAHVQKTSADITGITYIVVSKNGERTMLAYRGANKHLNHTHLSFDALNDAAILHFSGYSFLEGPQRETAFKALEKADNAVTLDLCIPLASQPLLLENIVKHVDCVFLNSAEYSVVKGYFGVSSVSDLARQWGCMVVFKKGSEGCEIAETDGEVVRLSAEPVETVDGTGAGDAFIAGFLHEMLKGSPATVCGLLATRLGALAVKTIGGRLEHL</sequence>
<comment type="similarity">
    <text evidence="1">Belongs to the carbohydrate kinase PfkB family.</text>
</comment>
<dbReference type="InterPro" id="IPR029056">
    <property type="entry name" value="Ribokinase-like"/>
</dbReference>
<dbReference type="Gene3D" id="3.40.1190.20">
    <property type="match status" value="1"/>
</dbReference>
<gene>
    <name evidence="7" type="ORF">ENM30_05535</name>
    <name evidence="6" type="ORF">ENT82_04705</name>
    <name evidence="5" type="ORF">ENU43_06270</name>
</gene>
<dbReference type="EMBL" id="DTCM01000077">
    <property type="protein sequence ID" value="HGL41252.1"/>
    <property type="molecule type" value="Genomic_DNA"/>
</dbReference>
<accession>A0A7C4I162</accession>
<proteinExistence type="inferred from homology"/>
<dbReference type="GO" id="GO:0006796">
    <property type="term" value="P:phosphate-containing compound metabolic process"/>
    <property type="evidence" value="ECO:0007669"/>
    <property type="project" value="UniProtKB-ARBA"/>
</dbReference>
<evidence type="ECO:0000313" key="5">
    <source>
        <dbReference type="EMBL" id="HGL41252.1"/>
    </source>
</evidence>
<dbReference type="SUPFAM" id="SSF53613">
    <property type="entry name" value="Ribokinase-like"/>
    <property type="match status" value="1"/>
</dbReference>
<dbReference type="GO" id="GO:0016301">
    <property type="term" value="F:kinase activity"/>
    <property type="evidence" value="ECO:0007669"/>
    <property type="project" value="UniProtKB-KW"/>
</dbReference>
<dbReference type="PANTHER" id="PTHR10584">
    <property type="entry name" value="SUGAR KINASE"/>
    <property type="match status" value="1"/>
</dbReference>
<evidence type="ECO:0000313" key="7">
    <source>
        <dbReference type="EMBL" id="HHN52757.1"/>
    </source>
</evidence>
<protein>
    <submittedName>
        <fullName evidence="6">Carbohydrate kinase family protein</fullName>
    </submittedName>
</protein>
<evidence type="ECO:0000259" key="4">
    <source>
        <dbReference type="Pfam" id="PF00294"/>
    </source>
</evidence>
<dbReference type="InterPro" id="IPR011611">
    <property type="entry name" value="PfkB_dom"/>
</dbReference>
<organism evidence="6">
    <name type="scientific">Caldiarchaeum subterraneum</name>
    <dbReference type="NCBI Taxonomy" id="311458"/>
    <lineage>
        <taxon>Archaea</taxon>
        <taxon>Nitrososphaerota</taxon>
        <taxon>Candidatus Caldarchaeales</taxon>
        <taxon>Candidatus Caldarchaeaceae</taxon>
        <taxon>Candidatus Caldarchaeum</taxon>
    </lineage>
</organism>
<dbReference type="InterPro" id="IPR002173">
    <property type="entry name" value="Carboh/pur_kinase_PfkB_CS"/>
</dbReference>
<evidence type="ECO:0000313" key="6">
    <source>
        <dbReference type="EMBL" id="HGN90410.1"/>
    </source>
</evidence>
<evidence type="ECO:0000256" key="1">
    <source>
        <dbReference type="ARBA" id="ARBA00010688"/>
    </source>
</evidence>
<dbReference type="EMBL" id="DRXG01000122">
    <property type="protein sequence ID" value="HHN52757.1"/>
    <property type="molecule type" value="Genomic_DNA"/>
</dbReference>
<keyword evidence="3 6" id="KW-0418">Kinase</keyword>
<comment type="caution">
    <text evidence="6">The sequence shown here is derived from an EMBL/GenBank/DDBJ whole genome shotgun (WGS) entry which is preliminary data.</text>
</comment>
<evidence type="ECO:0000256" key="2">
    <source>
        <dbReference type="ARBA" id="ARBA00022679"/>
    </source>
</evidence>
<evidence type="ECO:0000256" key="3">
    <source>
        <dbReference type="ARBA" id="ARBA00022777"/>
    </source>
</evidence>
<dbReference type="PROSITE" id="PS00583">
    <property type="entry name" value="PFKB_KINASES_1"/>
    <property type="match status" value="1"/>
</dbReference>
<name>A0A7C4I162_CALS0</name>
<keyword evidence="2" id="KW-0808">Transferase</keyword>
<dbReference type="Pfam" id="PF00294">
    <property type="entry name" value="PfkB"/>
    <property type="match status" value="1"/>
</dbReference>
<dbReference type="PANTHER" id="PTHR10584:SF166">
    <property type="entry name" value="RIBOKINASE"/>
    <property type="match status" value="1"/>
</dbReference>
<dbReference type="PRINTS" id="PR00990">
    <property type="entry name" value="RIBOKINASE"/>
</dbReference>
<dbReference type="EMBL" id="DTAD01000048">
    <property type="protein sequence ID" value="HGN90410.1"/>
    <property type="molecule type" value="Genomic_DNA"/>
</dbReference>
<dbReference type="AlphaFoldDB" id="A0A7C4I162"/>
<feature type="domain" description="Carbohydrate kinase PfkB" evidence="4">
    <location>
        <begin position="5"/>
        <end position="290"/>
    </location>
</feature>
<reference evidence="6" key="1">
    <citation type="journal article" date="2020" name="mSystems">
        <title>Genome- and Community-Level Interaction Insights into Carbon Utilization and Element Cycling Functions of Hydrothermarchaeota in Hydrothermal Sediment.</title>
        <authorList>
            <person name="Zhou Z."/>
            <person name="Liu Y."/>
            <person name="Xu W."/>
            <person name="Pan J."/>
            <person name="Luo Z.H."/>
            <person name="Li M."/>
        </authorList>
    </citation>
    <scope>NUCLEOTIDE SEQUENCE [LARGE SCALE GENOMIC DNA]</scope>
    <source>
        <strain evidence="7">SpSt-1073</strain>
        <strain evidence="6">SpSt-613</strain>
        <strain evidence="5">SpSt-669</strain>
    </source>
</reference>